<dbReference type="Proteomes" id="UP000007264">
    <property type="component" value="Unassembled WGS sequence"/>
</dbReference>
<comment type="caution">
    <text evidence="1">The sequence shown here is derived from an EMBL/GenBank/DDBJ whole genome shotgun (WGS) entry which is preliminary data.</text>
</comment>
<dbReference type="EMBL" id="AGSI01000015">
    <property type="protein sequence ID" value="EIE20477.1"/>
    <property type="molecule type" value="Genomic_DNA"/>
</dbReference>
<sequence>MPNFVFWIPAQTGKFAESVLTCIPIRACQSAHVLEKCPHDHTLSFPVSDDS</sequence>
<name>I0YQ08_COCSC</name>
<organism evidence="1 2">
    <name type="scientific">Coccomyxa subellipsoidea (strain C-169)</name>
    <name type="common">Green microalga</name>
    <dbReference type="NCBI Taxonomy" id="574566"/>
    <lineage>
        <taxon>Eukaryota</taxon>
        <taxon>Viridiplantae</taxon>
        <taxon>Chlorophyta</taxon>
        <taxon>core chlorophytes</taxon>
        <taxon>Trebouxiophyceae</taxon>
        <taxon>Trebouxiophyceae incertae sedis</taxon>
        <taxon>Coccomyxaceae</taxon>
        <taxon>Coccomyxa</taxon>
        <taxon>Coccomyxa subellipsoidea</taxon>
    </lineage>
</organism>
<dbReference type="KEGG" id="csl:COCSUDRAFT_33983"/>
<proteinExistence type="predicted"/>
<evidence type="ECO:0000313" key="2">
    <source>
        <dbReference type="Proteomes" id="UP000007264"/>
    </source>
</evidence>
<reference evidence="1 2" key="1">
    <citation type="journal article" date="2012" name="Genome Biol.">
        <title>The genome of the polar eukaryotic microalga coccomyxa subellipsoidea reveals traits of cold adaptation.</title>
        <authorList>
            <person name="Blanc G."/>
            <person name="Agarkova I."/>
            <person name="Grimwood J."/>
            <person name="Kuo A."/>
            <person name="Brueggeman A."/>
            <person name="Dunigan D."/>
            <person name="Gurnon J."/>
            <person name="Ladunga I."/>
            <person name="Lindquist E."/>
            <person name="Lucas S."/>
            <person name="Pangilinan J."/>
            <person name="Proschold T."/>
            <person name="Salamov A."/>
            <person name="Schmutz J."/>
            <person name="Weeks D."/>
            <person name="Yamada T."/>
            <person name="Claverie J.M."/>
            <person name="Grigoriev I."/>
            <person name="Van Etten J."/>
            <person name="Lomsadze A."/>
            <person name="Borodovsky M."/>
        </authorList>
    </citation>
    <scope>NUCLEOTIDE SEQUENCE [LARGE SCALE GENOMIC DNA]</scope>
    <source>
        <strain evidence="1 2">C-169</strain>
    </source>
</reference>
<dbReference type="AlphaFoldDB" id="I0YQ08"/>
<keyword evidence="2" id="KW-1185">Reference proteome</keyword>
<protein>
    <submittedName>
        <fullName evidence="1">Uncharacterized protein</fullName>
    </submittedName>
</protein>
<accession>I0YQ08</accession>
<dbReference type="GeneID" id="17038453"/>
<dbReference type="RefSeq" id="XP_005645021.1">
    <property type="nucleotide sequence ID" value="XM_005644964.1"/>
</dbReference>
<evidence type="ECO:0000313" key="1">
    <source>
        <dbReference type="EMBL" id="EIE20477.1"/>
    </source>
</evidence>
<gene>
    <name evidence="1" type="ORF">COCSUDRAFT_33983</name>
</gene>